<dbReference type="InterPro" id="IPR015421">
    <property type="entry name" value="PyrdxlP-dep_Trfase_major"/>
</dbReference>
<evidence type="ECO:0000313" key="6">
    <source>
        <dbReference type="EMBL" id="TGK09945.1"/>
    </source>
</evidence>
<evidence type="ECO:0000256" key="2">
    <source>
        <dbReference type="ARBA" id="ARBA00037999"/>
    </source>
</evidence>
<organism evidence="6 7">
    <name type="scientific">Leptospira fletcheri</name>
    <dbReference type="NCBI Taxonomy" id="2484981"/>
    <lineage>
        <taxon>Bacteria</taxon>
        <taxon>Pseudomonadati</taxon>
        <taxon>Spirochaetota</taxon>
        <taxon>Spirochaetia</taxon>
        <taxon>Leptospirales</taxon>
        <taxon>Leptospiraceae</taxon>
        <taxon>Leptospira</taxon>
    </lineage>
</organism>
<feature type="modified residue" description="N6-(pyridoxal phosphate)lysine" evidence="4">
    <location>
        <position position="185"/>
    </location>
</feature>
<dbReference type="InterPro" id="IPR015424">
    <property type="entry name" value="PyrdxlP-dep_Trfase"/>
</dbReference>
<dbReference type="PANTHER" id="PTHR30244">
    <property type="entry name" value="TRANSAMINASE"/>
    <property type="match status" value="1"/>
</dbReference>
<evidence type="ECO:0000313" key="7">
    <source>
        <dbReference type="Proteomes" id="UP000298458"/>
    </source>
</evidence>
<comment type="similarity">
    <text evidence="2 5">Belongs to the DegT/DnrJ/EryC1 family.</text>
</comment>
<evidence type="ECO:0000256" key="3">
    <source>
        <dbReference type="PIRSR" id="PIRSR000390-1"/>
    </source>
</evidence>
<dbReference type="Pfam" id="PF01041">
    <property type="entry name" value="DegT_DnrJ_EryC1"/>
    <property type="match status" value="1"/>
</dbReference>
<dbReference type="Proteomes" id="UP000298458">
    <property type="component" value="Unassembled WGS sequence"/>
</dbReference>
<name>A0A4R9GEM2_9LEPT</name>
<sequence>MIEYENLREVNRPFFEEFQEEALRVIESGWYILGESVRNFEKEFADWNGNEFCIGTANGLDALILSLEALCLPKGSEIIVPANTYIATVIAIIRAGHRPVFVEPDPETLNIDSARIYAAITPKTKAIQLVHMYGRICDMVTIQEIADQFNLLVLEDCAQSHGACQSGKKTGTFGILNSFSFYPTKNLGALGDAGAVVTDDPGLADRVRALRNYGSKIKYHNDFIGYNSRLDEIQAAFLRVKLRKIDAINSHKKKLAALYREKIRNPLICVTAPCPEEENVYHIFPILCFQRDRLRKYLLDSMVKTEIHYPLPPYKQPAMLEALARADWKADPSGYPICDKIHQNELSLPISYATTESEVQIVCDILNQFR</sequence>
<dbReference type="SUPFAM" id="SSF53383">
    <property type="entry name" value="PLP-dependent transferases"/>
    <property type="match status" value="1"/>
</dbReference>
<keyword evidence="6" id="KW-0032">Aminotransferase</keyword>
<accession>A0A4R9GEM2</accession>
<dbReference type="InterPro" id="IPR000653">
    <property type="entry name" value="DegT/StrS_aminotransferase"/>
</dbReference>
<dbReference type="PANTHER" id="PTHR30244:SF36">
    <property type="entry name" value="3-OXO-GLUCOSE-6-PHOSPHATE:GLUTAMATE AMINOTRANSFERASE"/>
    <property type="match status" value="1"/>
</dbReference>
<dbReference type="AlphaFoldDB" id="A0A4R9GEM2"/>
<evidence type="ECO:0000256" key="4">
    <source>
        <dbReference type="PIRSR" id="PIRSR000390-2"/>
    </source>
</evidence>
<dbReference type="OrthoDB" id="9810913at2"/>
<comment type="caution">
    <text evidence="6">The sequence shown here is derived from an EMBL/GenBank/DDBJ whole genome shotgun (WGS) entry which is preliminary data.</text>
</comment>
<keyword evidence="7" id="KW-1185">Reference proteome</keyword>
<proteinExistence type="inferred from homology"/>
<dbReference type="Gene3D" id="3.40.640.10">
    <property type="entry name" value="Type I PLP-dependent aspartate aminotransferase-like (Major domain)"/>
    <property type="match status" value="1"/>
</dbReference>
<reference evidence="6" key="1">
    <citation type="journal article" date="2019" name="PLoS Negl. Trop. Dis.">
        <title>Revisiting the worldwide diversity of Leptospira species in the environment.</title>
        <authorList>
            <person name="Vincent A.T."/>
            <person name="Schiettekatte O."/>
            <person name="Bourhy P."/>
            <person name="Veyrier F.J."/>
            <person name="Picardeau M."/>
        </authorList>
    </citation>
    <scope>NUCLEOTIDE SEQUENCE [LARGE SCALE GENOMIC DNA]</scope>
    <source>
        <strain evidence="6">SSW15</strain>
    </source>
</reference>
<dbReference type="GO" id="GO:0030170">
    <property type="term" value="F:pyridoxal phosphate binding"/>
    <property type="evidence" value="ECO:0007669"/>
    <property type="project" value="TreeGrafter"/>
</dbReference>
<keyword evidence="1 4" id="KW-0663">Pyridoxal phosphate</keyword>
<gene>
    <name evidence="6" type="ORF">EHO60_11330</name>
</gene>
<dbReference type="Gene3D" id="3.90.1150.10">
    <property type="entry name" value="Aspartate Aminotransferase, domain 1"/>
    <property type="match status" value="1"/>
</dbReference>
<dbReference type="CDD" id="cd00616">
    <property type="entry name" value="AHBA_syn"/>
    <property type="match status" value="1"/>
</dbReference>
<dbReference type="RefSeq" id="WP_135768308.1">
    <property type="nucleotide sequence ID" value="NZ_RQET01000008.1"/>
</dbReference>
<keyword evidence="6" id="KW-0808">Transferase</keyword>
<dbReference type="InterPro" id="IPR015422">
    <property type="entry name" value="PyrdxlP-dep_Trfase_small"/>
</dbReference>
<feature type="active site" description="Proton acceptor" evidence="3">
    <location>
        <position position="185"/>
    </location>
</feature>
<protein>
    <submittedName>
        <fullName evidence="6">DegT/DnrJ/EryC1/StrS family aminotransferase</fullName>
    </submittedName>
</protein>
<evidence type="ECO:0000256" key="5">
    <source>
        <dbReference type="RuleBase" id="RU004508"/>
    </source>
</evidence>
<dbReference type="GO" id="GO:0000271">
    <property type="term" value="P:polysaccharide biosynthetic process"/>
    <property type="evidence" value="ECO:0007669"/>
    <property type="project" value="TreeGrafter"/>
</dbReference>
<evidence type="ECO:0000256" key="1">
    <source>
        <dbReference type="ARBA" id="ARBA00022898"/>
    </source>
</evidence>
<dbReference type="EMBL" id="RQET01000008">
    <property type="protein sequence ID" value="TGK09945.1"/>
    <property type="molecule type" value="Genomic_DNA"/>
</dbReference>
<dbReference type="GO" id="GO:0008483">
    <property type="term" value="F:transaminase activity"/>
    <property type="evidence" value="ECO:0007669"/>
    <property type="project" value="UniProtKB-KW"/>
</dbReference>
<dbReference type="PIRSF" id="PIRSF000390">
    <property type="entry name" value="PLP_StrS"/>
    <property type="match status" value="1"/>
</dbReference>